<dbReference type="PANTHER" id="PTHR42695:SF5">
    <property type="entry name" value="GLUTAMINE AMIDOTRANSFERASE YLR126C-RELATED"/>
    <property type="match status" value="1"/>
</dbReference>
<organism evidence="2 3">
    <name type="scientific">Schaalia radingae</name>
    <dbReference type="NCBI Taxonomy" id="131110"/>
    <lineage>
        <taxon>Bacteria</taxon>
        <taxon>Bacillati</taxon>
        <taxon>Actinomycetota</taxon>
        <taxon>Actinomycetes</taxon>
        <taxon>Actinomycetales</taxon>
        <taxon>Actinomycetaceae</taxon>
        <taxon>Schaalia</taxon>
    </lineage>
</organism>
<dbReference type="InterPro" id="IPR017926">
    <property type="entry name" value="GATASE"/>
</dbReference>
<dbReference type="RefSeq" id="WP_058237440.1">
    <property type="nucleotide sequence ID" value="NZ_LT629792.1"/>
</dbReference>
<reference evidence="2 3" key="1">
    <citation type="submission" date="2016-10" db="EMBL/GenBank/DDBJ databases">
        <authorList>
            <person name="Varghese N."/>
            <person name="Submissions S."/>
        </authorList>
    </citation>
    <scope>NUCLEOTIDE SEQUENCE [LARGE SCALE GENOMIC DNA]</scope>
    <source>
        <strain evidence="2 3">DSM 9169</strain>
    </source>
</reference>
<dbReference type="SUPFAM" id="SSF52317">
    <property type="entry name" value="Class I glutamine amidotransferase-like"/>
    <property type="match status" value="1"/>
</dbReference>
<sequence length="245" mass="26892">MKPFLLVSTRPEEEAIDAEYHSYLLVSGLTPSTLEQVRMDMLGLPEVDVNAYSGIFVAGSPYGTTTPTEKKSSSQRRTEEDLAHLFHQILEAKTPCLTTGYGTEVAATVLGGTVTTRWAEPASMVTITLTEEAEGDPLLEDFPRTFTTYVGHHEAVEEVPPGTTVLAKSVTCPTQMMRFGPAFWATQFNPELDSDAINQRLAIYADAGYSGTDDLETLVQIGHMGEGTHQAGQIVKKFVERFRQQ</sequence>
<dbReference type="Proteomes" id="UP000198976">
    <property type="component" value="Chromosome I"/>
</dbReference>
<evidence type="ECO:0000313" key="3">
    <source>
        <dbReference type="Proteomes" id="UP000198976"/>
    </source>
</evidence>
<dbReference type="PANTHER" id="PTHR42695">
    <property type="entry name" value="GLUTAMINE AMIDOTRANSFERASE YLR126C-RELATED"/>
    <property type="match status" value="1"/>
</dbReference>
<dbReference type="InterPro" id="IPR029062">
    <property type="entry name" value="Class_I_gatase-like"/>
</dbReference>
<evidence type="ECO:0000313" key="2">
    <source>
        <dbReference type="EMBL" id="SDU06111.1"/>
    </source>
</evidence>
<dbReference type="EMBL" id="LT629792">
    <property type="protein sequence ID" value="SDU06111.1"/>
    <property type="molecule type" value="Genomic_DNA"/>
</dbReference>
<feature type="domain" description="Glutamine amidotransferase" evidence="1">
    <location>
        <begin position="51"/>
        <end position="196"/>
    </location>
</feature>
<dbReference type="Gene3D" id="3.40.50.880">
    <property type="match status" value="1"/>
</dbReference>
<protein>
    <submittedName>
        <fullName evidence="2">GMP synthase (Glutamine-hydrolysing)</fullName>
    </submittedName>
</protein>
<gene>
    <name evidence="2" type="ORF">SAMN04489714_1927</name>
</gene>
<dbReference type="InterPro" id="IPR044992">
    <property type="entry name" value="ChyE-like"/>
</dbReference>
<keyword evidence="3" id="KW-1185">Reference proteome</keyword>
<dbReference type="Pfam" id="PF00117">
    <property type="entry name" value="GATase"/>
    <property type="match status" value="1"/>
</dbReference>
<evidence type="ECO:0000259" key="1">
    <source>
        <dbReference type="Pfam" id="PF00117"/>
    </source>
</evidence>
<accession>A0ABY0VBN3</accession>
<name>A0ABY0VBN3_9ACTO</name>
<proteinExistence type="predicted"/>